<proteinExistence type="predicted"/>
<accession>A0ABM9VQK6</accession>
<protein>
    <submittedName>
        <fullName evidence="1">Uncharacterized protein</fullName>
    </submittedName>
</protein>
<dbReference type="EMBL" id="FBWH01000048">
    <property type="protein sequence ID" value="CUX66642.1"/>
    <property type="molecule type" value="Genomic_DNA"/>
</dbReference>
<name>A0ABM9VQK6_9HYPH</name>
<keyword evidence="2" id="KW-1185">Reference proteome</keyword>
<sequence length="58" mass="6422">MRADAEGARKDEPVAAVVVHSLHLALDQSEAVWFSQLGPKYHTPRASQPPRGGEWQRS</sequence>
<dbReference type="Proteomes" id="UP000191812">
    <property type="component" value="Unassembled WGS sequence"/>
</dbReference>
<reference evidence="1 2" key="1">
    <citation type="submission" date="2016-01" db="EMBL/GenBank/DDBJ databases">
        <authorList>
            <person name="Regsiter A."/>
            <person name="william w."/>
        </authorList>
    </citation>
    <scope>NUCLEOTIDE SEQUENCE [LARGE SCALE GENOMIC DNA]</scope>
    <source>
        <strain evidence="1 2">CFBP 6927</strain>
    </source>
</reference>
<gene>
    <name evidence="1" type="ORF">AGR13a_Lc90461</name>
</gene>
<comment type="caution">
    <text evidence="1">The sequence shown here is derived from an EMBL/GenBank/DDBJ whole genome shotgun (WGS) entry which is preliminary data.</text>
</comment>
<evidence type="ECO:0000313" key="2">
    <source>
        <dbReference type="Proteomes" id="UP000191812"/>
    </source>
</evidence>
<evidence type="ECO:0000313" key="1">
    <source>
        <dbReference type="EMBL" id="CUX66642.1"/>
    </source>
</evidence>
<organism evidence="1 2">
    <name type="scientific">Agrobacterium genomosp. 13 str. CFBP 6927</name>
    <dbReference type="NCBI Taxonomy" id="1183428"/>
    <lineage>
        <taxon>Bacteria</taxon>
        <taxon>Pseudomonadati</taxon>
        <taxon>Pseudomonadota</taxon>
        <taxon>Alphaproteobacteria</taxon>
        <taxon>Hyphomicrobiales</taxon>
        <taxon>Rhizobiaceae</taxon>
        <taxon>Rhizobium/Agrobacterium group</taxon>
        <taxon>Agrobacterium</taxon>
        <taxon>Agrobacterium tumefaciens complex</taxon>
    </lineage>
</organism>